<evidence type="ECO:0000313" key="2">
    <source>
        <dbReference type="EMBL" id="POU63845.1"/>
    </source>
</evidence>
<dbReference type="EMBL" id="PQLX01000006">
    <property type="protein sequence ID" value="POU63845.1"/>
    <property type="molecule type" value="Genomic_DNA"/>
</dbReference>
<dbReference type="Proteomes" id="UP000237003">
    <property type="component" value="Unassembled WGS sequence"/>
</dbReference>
<protein>
    <submittedName>
        <fullName evidence="2">DUF2531 domain-containing protein</fullName>
    </submittedName>
</protein>
<evidence type="ECO:0000256" key="1">
    <source>
        <dbReference type="SAM" id="MobiDB-lite"/>
    </source>
</evidence>
<dbReference type="InterPro" id="IPR019684">
    <property type="entry name" value="HofP"/>
</dbReference>
<evidence type="ECO:0000313" key="3">
    <source>
        <dbReference type="Proteomes" id="UP000237003"/>
    </source>
</evidence>
<dbReference type="Pfam" id="PF10748">
    <property type="entry name" value="HofP"/>
    <property type="match status" value="1"/>
</dbReference>
<accession>A0A2S4RUL2</accession>
<sequence>MTVKHWLLVGISLLMLTGMRDPFKPPEDRCQTGELTMWRYQGAVSRGERTIGILQDSQQRWRRVEQHQVLDNGWTVTQLTTQTLTLITGENCDPPDWQWQRQGEVDEAMDSGTADGSHPRRPGGKDAKRDAGRG</sequence>
<name>A0A2S4RUL2_CITAM</name>
<dbReference type="AlphaFoldDB" id="A0A2S4RUL2"/>
<dbReference type="OrthoDB" id="6562856at2"/>
<organism evidence="2 3">
    <name type="scientific">Citrobacter amalonaticus</name>
    <dbReference type="NCBI Taxonomy" id="35703"/>
    <lineage>
        <taxon>Bacteria</taxon>
        <taxon>Pseudomonadati</taxon>
        <taxon>Pseudomonadota</taxon>
        <taxon>Gammaproteobacteria</taxon>
        <taxon>Enterobacterales</taxon>
        <taxon>Enterobacteriaceae</taxon>
        <taxon>Citrobacter</taxon>
    </lineage>
</organism>
<reference evidence="2 3" key="1">
    <citation type="submission" date="2018-01" db="EMBL/GenBank/DDBJ databases">
        <title>Complete genome sequences of 14 Citrobacter spp. isolated from plant in Canada.</title>
        <authorList>
            <person name="Bhandare S.G."/>
            <person name="Colavecchio A."/>
            <person name="Jeukens J."/>
            <person name="Emond-Rheault J.-G."/>
            <person name="Freschi L."/>
            <person name="Hamel J."/>
            <person name="Kukavica-Ibrulj I."/>
            <person name="Levesque R."/>
            <person name="Goodridge L."/>
        </authorList>
    </citation>
    <scope>NUCLEOTIDE SEQUENCE [LARGE SCALE GENOMIC DNA]</scope>
    <source>
        <strain evidence="2 3">S1285</strain>
    </source>
</reference>
<comment type="caution">
    <text evidence="2">The sequence shown here is derived from an EMBL/GenBank/DDBJ whole genome shotgun (WGS) entry which is preliminary data.</text>
</comment>
<proteinExistence type="predicted"/>
<dbReference type="RefSeq" id="WP_103778355.1">
    <property type="nucleotide sequence ID" value="NZ_PQLX01000006.1"/>
</dbReference>
<feature type="region of interest" description="Disordered" evidence="1">
    <location>
        <begin position="91"/>
        <end position="134"/>
    </location>
</feature>
<gene>
    <name evidence="2" type="ORF">C3430_16720</name>
</gene>
<feature type="compositionally biased region" description="Basic and acidic residues" evidence="1">
    <location>
        <begin position="123"/>
        <end position="134"/>
    </location>
</feature>